<dbReference type="VEuPathDB" id="TriTrypDB:TCSYLVIO_003654"/>
<evidence type="ECO:0000313" key="2">
    <source>
        <dbReference type="EMBL" id="PWU94888.1"/>
    </source>
</evidence>
<protein>
    <submittedName>
        <fullName evidence="2">Uncharacterized protein</fullName>
    </submittedName>
</protein>
<dbReference type="VEuPathDB" id="TriTrypDB:TcCL_NonESM05640"/>
<dbReference type="VEuPathDB" id="TriTrypDB:TcG_08045"/>
<accession>A0A2V2VI21</accession>
<reference evidence="2 3" key="1">
    <citation type="journal article" date="2018" name="Microb. Genom.">
        <title>Expanding an expanded genome: long-read sequencing of Trypanosoma cruzi.</title>
        <authorList>
            <person name="Berna L."/>
            <person name="Rodriguez M."/>
            <person name="Chiribao M.L."/>
            <person name="Parodi-Talice A."/>
            <person name="Pita S."/>
            <person name="Rijo G."/>
            <person name="Alvarez-Valin F."/>
            <person name="Robello C."/>
        </authorList>
    </citation>
    <scope>NUCLEOTIDE SEQUENCE [LARGE SCALE GENOMIC DNA]</scope>
    <source>
        <strain evidence="2 3">Dm28c</strain>
    </source>
</reference>
<sequence>MARHHRPIVCVIAGDPLTSPEALLQHLRAYWRRVGVLELCEDVHKISLRHICRDVNDEGMKENETALLHITFEILTSPPQTLVTGVDILLLLFSPAHPLSFLHLWEVWWPMFLHLRRLPIFLLATHMELLVMPDVQRYMHERGIQPINLQELTCAVQATTLSLGRVIPVSLGDADLLHANTLDSSCKSLVYLCNSLMRIFCATPGDGHDEAPPLQLRWEATLNEASAVQLEAQLREKWVAMPSARTGRIFYSNRITGEVTNVQPAIVPNDTSETFQQRRAVAFAAQVRGHKKASNLGSSHGATVHTDVMKKLQYSVRLLYEKRARLKELQEKNHLLRSVVQKLREETGSLSSDLETLRSERTSLVEKISITQQEFQAFQTKCELTGSVTESHLASLYEEINHVKRTYLQEWNCNKLRRSDVRAMHLRVEEVINTTERLRQQITEGSERTLRLLQKQYFMHHNEIAEIEEKSLLFRRWQALRGRERGEEPPNGGGSSCCAGDTPTEWVLLLRGLLNALLVVVEPLLCAIDRLQQMSGRIPAPCSVTVQATHAMRRLLLEERLQRWRIGVECTLDYASCIVSDFLLPMQRRGRLLGEHAAALLKLFS</sequence>
<evidence type="ECO:0000256" key="1">
    <source>
        <dbReference type="SAM" id="Coils"/>
    </source>
</evidence>
<dbReference type="VEuPathDB" id="TriTrypDB:TcCLB.510347.10"/>
<keyword evidence="1" id="KW-0175">Coiled coil</keyword>
<organism evidence="2 3">
    <name type="scientific">Trypanosoma cruzi</name>
    <dbReference type="NCBI Taxonomy" id="5693"/>
    <lineage>
        <taxon>Eukaryota</taxon>
        <taxon>Discoba</taxon>
        <taxon>Euglenozoa</taxon>
        <taxon>Kinetoplastea</taxon>
        <taxon>Metakinetoplastina</taxon>
        <taxon>Trypanosomatida</taxon>
        <taxon>Trypanosomatidae</taxon>
        <taxon>Trypanosoma</taxon>
        <taxon>Schizotrypanum</taxon>
    </lineage>
</organism>
<dbReference type="VEuPathDB" id="TriTrypDB:TCDM_08506"/>
<comment type="caution">
    <text evidence="2">The sequence shown here is derived from an EMBL/GenBank/DDBJ whole genome shotgun (WGS) entry which is preliminary data.</text>
</comment>
<feature type="coiled-coil region" evidence="1">
    <location>
        <begin position="326"/>
        <end position="374"/>
    </location>
</feature>
<gene>
    <name evidence="2" type="ORF">C4B63_24g307</name>
</gene>
<dbReference type="VEuPathDB" id="TriTrypDB:TcYC6_0086900"/>
<dbReference type="AlphaFoldDB" id="A0A2V2VI21"/>
<dbReference type="VEuPathDB" id="TriTrypDB:BCY84_12218"/>
<dbReference type="Proteomes" id="UP000246121">
    <property type="component" value="Unassembled WGS sequence"/>
</dbReference>
<dbReference type="VEuPathDB" id="TriTrypDB:TcCLB.506469.20"/>
<proteinExistence type="predicted"/>
<dbReference type="EMBL" id="PRFA01000024">
    <property type="protein sequence ID" value="PWU94888.1"/>
    <property type="molecule type" value="Genomic_DNA"/>
</dbReference>
<name>A0A2V2VI21_TRYCR</name>
<evidence type="ECO:0000313" key="3">
    <source>
        <dbReference type="Proteomes" id="UP000246121"/>
    </source>
</evidence>
<dbReference type="VEuPathDB" id="TriTrypDB:Tc_MARK_2407"/>
<dbReference type="VEuPathDB" id="TriTrypDB:ECC02_004523"/>
<dbReference type="VEuPathDB" id="TriTrypDB:C4B63_24g307"/>
<dbReference type="VEuPathDB" id="TriTrypDB:TcBrA4_0097320"/>